<evidence type="ECO:0000313" key="3">
    <source>
        <dbReference type="Proteomes" id="UP000677913"/>
    </source>
</evidence>
<proteinExistence type="predicted"/>
<organism evidence="2 3">
    <name type="scientific">Actinocrinis puniceicyclus</name>
    <dbReference type="NCBI Taxonomy" id="977794"/>
    <lineage>
        <taxon>Bacteria</taxon>
        <taxon>Bacillati</taxon>
        <taxon>Actinomycetota</taxon>
        <taxon>Actinomycetes</taxon>
        <taxon>Catenulisporales</taxon>
        <taxon>Actinospicaceae</taxon>
        <taxon>Actinocrinis</taxon>
    </lineage>
</organism>
<accession>A0A8J7WH55</accession>
<dbReference type="EMBL" id="JAGSXH010000007">
    <property type="protein sequence ID" value="MBS2962098.1"/>
    <property type="molecule type" value="Genomic_DNA"/>
</dbReference>
<evidence type="ECO:0000313" key="2">
    <source>
        <dbReference type="EMBL" id="MBS2962098.1"/>
    </source>
</evidence>
<dbReference type="AlphaFoldDB" id="A0A8J7WH55"/>
<keyword evidence="1" id="KW-1133">Transmembrane helix</keyword>
<comment type="caution">
    <text evidence="2">The sequence shown here is derived from an EMBL/GenBank/DDBJ whole genome shotgun (WGS) entry which is preliminary data.</text>
</comment>
<name>A0A8J7WH55_9ACTN</name>
<reference evidence="2" key="1">
    <citation type="submission" date="2021-04" db="EMBL/GenBank/DDBJ databases">
        <title>Genome based classification of Actinospica acidithermotolerans sp. nov., an actinobacterium isolated from an Indonesian hot spring.</title>
        <authorList>
            <person name="Kusuma A.B."/>
            <person name="Putra K.E."/>
            <person name="Nafisah S."/>
            <person name="Loh J."/>
            <person name="Nouioui I."/>
            <person name="Goodfellow M."/>
        </authorList>
    </citation>
    <scope>NUCLEOTIDE SEQUENCE</scope>
    <source>
        <strain evidence="2">DSM 45618</strain>
    </source>
</reference>
<feature type="transmembrane region" description="Helical" evidence="1">
    <location>
        <begin position="6"/>
        <end position="24"/>
    </location>
</feature>
<keyword evidence="1" id="KW-0812">Transmembrane</keyword>
<dbReference type="Proteomes" id="UP000677913">
    <property type="component" value="Unassembled WGS sequence"/>
</dbReference>
<keyword evidence="3" id="KW-1185">Reference proteome</keyword>
<evidence type="ECO:0000256" key="1">
    <source>
        <dbReference type="SAM" id="Phobius"/>
    </source>
</evidence>
<dbReference type="RefSeq" id="WP_211464402.1">
    <property type="nucleotide sequence ID" value="NZ_JAGSXH010000007.1"/>
</dbReference>
<sequence length="109" mass="12010">MDGIELLTLAAGVGGTLTGFFLGLRVCGPRIQIEWTERHPRELAQQVRDGELNLSALTEHSRRLVLAELARMGNGLPIEASAQFLAVTGIQGRYVGKPEPHWAHRIESR</sequence>
<gene>
    <name evidence="2" type="ORF">KGA66_03495</name>
</gene>
<keyword evidence="1" id="KW-0472">Membrane</keyword>
<protein>
    <submittedName>
        <fullName evidence="2">Uncharacterized protein</fullName>
    </submittedName>
</protein>